<evidence type="ECO:0000313" key="1">
    <source>
        <dbReference type="EMBL" id="KAK1863017.1"/>
    </source>
</evidence>
<accession>A0ACC3BYQ5</accession>
<sequence length="252" mass="26212">MSGHGGTWPVGFGTSDDGGGGDVGDGGGIGDCGANDVKGVDDGTNFSTEATARAQALVEAARSRPDASVVAGLAETYDDEVVRAWLFGADDRHTPADNLAAEALLFTAAYQDTASGRQSRSSEVALVRAHQPPYVFGSIVDAGGPHPVASVGSQLTGVPFGTATVRRRWAVDLSSPVLEMVEVAFTDTGRLIVVERCVIPSQDDAPTLHEAIRFYSTSQMGATAESTGHPAFGTGLLQILVRPWGRHDVWGC</sequence>
<comment type="caution">
    <text evidence="1">The sequence shown here is derived from an EMBL/GenBank/DDBJ whole genome shotgun (WGS) entry which is preliminary data.</text>
</comment>
<dbReference type="EMBL" id="CM020619">
    <property type="protein sequence ID" value="KAK1863017.1"/>
    <property type="molecule type" value="Genomic_DNA"/>
</dbReference>
<name>A0ACC3BYQ5_PYRYE</name>
<reference evidence="1" key="1">
    <citation type="submission" date="2019-11" db="EMBL/GenBank/DDBJ databases">
        <title>Nori genome reveals adaptations in red seaweeds to the harsh intertidal environment.</title>
        <authorList>
            <person name="Wang D."/>
            <person name="Mao Y."/>
        </authorList>
    </citation>
    <scope>NUCLEOTIDE SEQUENCE</scope>
    <source>
        <tissue evidence="1">Gametophyte</tissue>
    </source>
</reference>
<keyword evidence="2" id="KW-1185">Reference proteome</keyword>
<proteinExistence type="predicted"/>
<organism evidence="1 2">
    <name type="scientific">Pyropia yezoensis</name>
    <name type="common">Susabi-nori</name>
    <name type="synonym">Porphyra yezoensis</name>
    <dbReference type="NCBI Taxonomy" id="2788"/>
    <lineage>
        <taxon>Eukaryota</taxon>
        <taxon>Rhodophyta</taxon>
        <taxon>Bangiophyceae</taxon>
        <taxon>Bangiales</taxon>
        <taxon>Bangiaceae</taxon>
        <taxon>Pyropia</taxon>
    </lineage>
</organism>
<protein>
    <submittedName>
        <fullName evidence="1">Uncharacterized protein</fullName>
    </submittedName>
</protein>
<dbReference type="Proteomes" id="UP000798662">
    <property type="component" value="Chromosome 2"/>
</dbReference>
<gene>
    <name evidence="1" type="ORF">I4F81_005582</name>
</gene>
<evidence type="ECO:0000313" key="2">
    <source>
        <dbReference type="Proteomes" id="UP000798662"/>
    </source>
</evidence>